<feature type="transmembrane region" description="Helical" evidence="8">
    <location>
        <begin position="103"/>
        <end position="129"/>
    </location>
</feature>
<dbReference type="Pfam" id="PF04923">
    <property type="entry name" value="Ninjurin"/>
    <property type="match status" value="1"/>
</dbReference>
<evidence type="ECO:0000256" key="2">
    <source>
        <dbReference type="ARBA" id="ARBA00008141"/>
    </source>
</evidence>
<dbReference type="GO" id="GO:0007155">
    <property type="term" value="P:cell adhesion"/>
    <property type="evidence" value="ECO:0007669"/>
    <property type="project" value="UniProtKB-KW"/>
</dbReference>
<evidence type="ECO:0000256" key="4">
    <source>
        <dbReference type="ARBA" id="ARBA00022889"/>
    </source>
</evidence>
<dbReference type="GO" id="GO:0016020">
    <property type="term" value="C:membrane"/>
    <property type="evidence" value="ECO:0007669"/>
    <property type="project" value="UniProtKB-SubCell"/>
</dbReference>
<keyword evidence="6 8" id="KW-0472">Membrane</keyword>
<evidence type="ECO:0000256" key="5">
    <source>
        <dbReference type="ARBA" id="ARBA00022989"/>
    </source>
</evidence>
<dbReference type="OrthoDB" id="6114058at2759"/>
<protein>
    <recommendedName>
        <fullName evidence="11">Ninjurin-2</fullName>
    </recommendedName>
</protein>
<feature type="compositionally biased region" description="Polar residues" evidence="7">
    <location>
        <begin position="52"/>
        <end position="61"/>
    </location>
</feature>
<evidence type="ECO:0000256" key="1">
    <source>
        <dbReference type="ARBA" id="ARBA00004141"/>
    </source>
</evidence>
<comment type="caution">
    <text evidence="9">The sequence shown here is derived from an EMBL/GenBank/DDBJ whole genome shotgun (WGS) entry which is preliminary data.</text>
</comment>
<sequence>MTSYNQQRAPFSPPMYPEPNDNDRPMPPPRAEFARHAQQEPLVPPRMDRQDGNNTTRPNREFSCNYNRYATKKTIGHGLLEFALLTSNAMQLRTLINQKQRDTIWLASLILVCISILAQVILAYILIIVGKGNIQNPEKQEKLEKYNNIALFITTLVSMINVIINMFMSTTSSTSYLDTQSLELLKKQT</sequence>
<keyword evidence="3 8" id="KW-0812">Transmembrane</keyword>
<evidence type="ECO:0000256" key="3">
    <source>
        <dbReference type="ARBA" id="ARBA00022692"/>
    </source>
</evidence>
<feature type="transmembrane region" description="Helical" evidence="8">
    <location>
        <begin position="149"/>
        <end position="168"/>
    </location>
</feature>
<keyword evidence="5 8" id="KW-1133">Transmembrane helix</keyword>
<evidence type="ECO:0008006" key="11">
    <source>
        <dbReference type="Google" id="ProtNLM"/>
    </source>
</evidence>
<evidence type="ECO:0000313" key="9">
    <source>
        <dbReference type="EMBL" id="CAF1185716.1"/>
    </source>
</evidence>
<evidence type="ECO:0000313" key="10">
    <source>
        <dbReference type="Proteomes" id="UP000663882"/>
    </source>
</evidence>
<gene>
    <name evidence="9" type="ORF">RFH988_LOCUS23766</name>
</gene>
<organism evidence="9 10">
    <name type="scientific">Rotaria sordida</name>
    <dbReference type="NCBI Taxonomy" id="392033"/>
    <lineage>
        <taxon>Eukaryota</taxon>
        <taxon>Metazoa</taxon>
        <taxon>Spiralia</taxon>
        <taxon>Gnathifera</taxon>
        <taxon>Rotifera</taxon>
        <taxon>Eurotatoria</taxon>
        <taxon>Bdelloidea</taxon>
        <taxon>Philodinida</taxon>
        <taxon>Philodinidae</taxon>
        <taxon>Rotaria</taxon>
    </lineage>
</organism>
<dbReference type="EMBL" id="CAJNOO010001672">
    <property type="protein sequence ID" value="CAF1185716.1"/>
    <property type="molecule type" value="Genomic_DNA"/>
</dbReference>
<dbReference type="Proteomes" id="UP000663882">
    <property type="component" value="Unassembled WGS sequence"/>
</dbReference>
<accession>A0A814VAS8</accession>
<keyword evidence="4" id="KW-0130">Cell adhesion</keyword>
<dbReference type="PANTHER" id="PTHR12316">
    <property type="entry name" value="NINJURIN-RELATED"/>
    <property type="match status" value="1"/>
</dbReference>
<reference evidence="9" key="1">
    <citation type="submission" date="2021-02" db="EMBL/GenBank/DDBJ databases">
        <authorList>
            <person name="Nowell W R."/>
        </authorList>
    </citation>
    <scope>NUCLEOTIDE SEQUENCE</scope>
</reference>
<proteinExistence type="inferred from homology"/>
<feature type="region of interest" description="Disordered" evidence="7">
    <location>
        <begin position="1"/>
        <end position="61"/>
    </location>
</feature>
<comment type="subcellular location">
    <subcellularLocation>
        <location evidence="1">Membrane</location>
        <topology evidence="1">Multi-pass membrane protein</topology>
    </subcellularLocation>
</comment>
<name>A0A814VAS8_9BILA</name>
<dbReference type="InterPro" id="IPR007007">
    <property type="entry name" value="Ninjurin"/>
</dbReference>
<comment type="similarity">
    <text evidence="2">Belongs to the ninjurin family.</text>
</comment>
<evidence type="ECO:0000256" key="8">
    <source>
        <dbReference type="SAM" id="Phobius"/>
    </source>
</evidence>
<dbReference type="AlphaFoldDB" id="A0A814VAS8"/>
<dbReference type="PANTHER" id="PTHR12316:SF17">
    <property type="entry name" value="NINJURIN C, ISOFORM D"/>
    <property type="match status" value="1"/>
</dbReference>
<dbReference type="GO" id="GO:0042246">
    <property type="term" value="P:tissue regeneration"/>
    <property type="evidence" value="ECO:0007669"/>
    <property type="project" value="InterPro"/>
</dbReference>
<evidence type="ECO:0000256" key="6">
    <source>
        <dbReference type="ARBA" id="ARBA00023136"/>
    </source>
</evidence>
<evidence type="ECO:0000256" key="7">
    <source>
        <dbReference type="SAM" id="MobiDB-lite"/>
    </source>
</evidence>